<dbReference type="EMBL" id="BOMH01000011">
    <property type="protein sequence ID" value="GID63591.1"/>
    <property type="molecule type" value="Genomic_DNA"/>
</dbReference>
<keyword evidence="3" id="KW-1185">Reference proteome</keyword>
<sequence length="190" mass="19651">MEPISEAAIRASFVNCSKGEAARIKLPADFRDVPWGDLDFFGWIDPSAPQRAAIVVPGAASASGPGPGAASASGTGAAIGSAPVAILLRKAERGGGRGSAARSSMCQVCLTDHSAGGVSLFTAPLAGAAGRNGNSVGEYLCSDLACSLYLRGKRRPRMRLVRFEETLTQTEKIDRALLKLTAFTTRITAA</sequence>
<evidence type="ECO:0000259" key="1">
    <source>
        <dbReference type="Pfam" id="PF16571"/>
    </source>
</evidence>
<dbReference type="AlphaFoldDB" id="A0A919MA15"/>
<protein>
    <recommendedName>
        <fullName evidence="1">Elongation factor G-binding protein C-terminal treble-clef zinc-finger domain-containing protein</fullName>
    </recommendedName>
</protein>
<dbReference type="InterPro" id="IPR032330">
    <property type="entry name" value="EF-G-binding_C"/>
</dbReference>
<accession>A0A919MA15</accession>
<dbReference type="Pfam" id="PF16571">
    <property type="entry name" value="FBP_C"/>
    <property type="match status" value="2"/>
</dbReference>
<feature type="domain" description="Elongation factor G-binding protein C-terminal treble-clef zinc-finger" evidence="1">
    <location>
        <begin position="9"/>
        <end position="61"/>
    </location>
</feature>
<proteinExistence type="predicted"/>
<gene>
    <name evidence="2" type="ORF">Acy02nite_14720</name>
</gene>
<reference evidence="2" key="1">
    <citation type="submission" date="2021-01" db="EMBL/GenBank/DDBJ databases">
        <title>Whole genome shotgun sequence of Actinoplanes cyaneus NBRC 14990.</title>
        <authorList>
            <person name="Komaki H."/>
            <person name="Tamura T."/>
        </authorList>
    </citation>
    <scope>NUCLEOTIDE SEQUENCE</scope>
    <source>
        <strain evidence="2">NBRC 14990</strain>
    </source>
</reference>
<evidence type="ECO:0000313" key="2">
    <source>
        <dbReference type="EMBL" id="GID63591.1"/>
    </source>
</evidence>
<evidence type="ECO:0000313" key="3">
    <source>
        <dbReference type="Proteomes" id="UP000619479"/>
    </source>
</evidence>
<feature type="domain" description="Elongation factor G-binding protein C-terminal treble-clef zinc-finger" evidence="1">
    <location>
        <begin position="80"/>
        <end position="187"/>
    </location>
</feature>
<organism evidence="2 3">
    <name type="scientific">Actinoplanes cyaneus</name>
    <dbReference type="NCBI Taxonomy" id="52696"/>
    <lineage>
        <taxon>Bacteria</taxon>
        <taxon>Bacillati</taxon>
        <taxon>Actinomycetota</taxon>
        <taxon>Actinomycetes</taxon>
        <taxon>Micromonosporales</taxon>
        <taxon>Micromonosporaceae</taxon>
        <taxon>Actinoplanes</taxon>
    </lineage>
</organism>
<comment type="caution">
    <text evidence="2">The sequence shown here is derived from an EMBL/GenBank/DDBJ whole genome shotgun (WGS) entry which is preliminary data.</text>
</comment>
<dbReference type="Proteomes" id="UP000619479">
    <property type="component" value="Unassembled WGS sequence"/>
</dbReference>
<dbReference type="RefSeq" id="WP_203739041.1">
    <property type="nucleotide sequence ID" value="NZ_BAAAUC010000041.1"/>
</dbReference>
<name>A0A919MA15_9ACTN</name>